<evidence type="ECO:0000313" key="3">
    <source>
        <dbReference type="EMBL" id="SHG74067.1"/>
    </source>
</evidence>
<dbReference type="InterPro" id="IPR013096">
    <property type="entry name" value="Cupin_2"/>
</dbReference>
<dbReference type="CDD" id="cd02209">
    <property type="entry name" value="cupin_XRE_C"/>
    <property type="match status" value="1"/>
</dbReference>
<dbReference type="SUPFAM" id="SSF47413">
    <property type="entry name" value="lambda repressor-like DNA-binding domains"/>
    <property type="match status" value="1"/>
</dbReference>
<evidence type="ECO:0000259" key="2">
    <source>
        <dbReference type="PROSITE" id="PS50943"/>
    </source>
</evidence>
<dbReference type="InterPro" id="IPR011051">
    <property type="entry name" value="RmlC_Cupin_sf"/>
</dbReference>
<protein>
    <submittedName>
        <fullName evidence="3">Transcriptional regulator, XRE family with cupin sensor</fullName>
    </submittedName>
</protein>
<reference evidence="3 4" key="1">
    <citation type="submission" date="2016-11" db="EMBL/GenBank/DDBJ databases">
        <authorList>
            <person name="Jaros S."/>
            <person name="Januszkiewicz K."/>
            <person name="Wedrychowicz H."/>
        </authorList>
    </citation>
    <scope>NUCLEOTIDE SEQUENCE [LARGE SCALE GENOMIC DNA]</scope>
    <source>
        <strain evidence="3 4">DSM 19436</strain>
    </source>
</reference>
<feature type="domain" description="HTH cro/C1-type" evidence="2">
    <location>
        <begin position="14"/>
        <end position="68"/>
    </location>
</feature>
<dbReference type="Gene3D" id="1.10.260.40">
    <property type="entry name" value="lambda repressor-like DNA-binding domains"/>
    <property type="match status" value="1"/>
</dbReference>
<dbReference type="OrthoDB" id="9814751at2"/>
<organism evidence="3 4">
    <name type="scientific">Kaistia soli DSM 19436</name>
    <dbReference type="NCBI Taxonomy" id="1122133"/>
    <lineage>
        <taxon>Bacteria</taxon>
        <taxon>Pseudomonadati</taxon>
        <taxon>Pseudomonadota</taxon>
        <taxon>Alphaproteobacteria</taxon>
        <taxon>Hyphomicrobiales</taxon>
        <taxon>Kaistiaceae</taxon>
        <taxon>Kaistia</taxon>
    </lineage>
</organism>
<dbReference type="Pfam" id="PF01381">
    <property type="entry name" value="HTH_3"/>
    <property type="match status" value="1"/>
</dbReference>
<dbReference type="InterPro" id="IPR001387">
    <property type="entry name" value="Cro/C1-type_HTH"/>
</dbReference>
<dbReference type="Pfam" id="PF07883">
    <property type="entry name" value="Cupin_2"/>
    <property type="match status" value="1"/>
</dbReference>
<dbReference type="SUPFAM" id="SSF51182">
    <property type="entry name" value="RmlC-like cupins"/>
    <property type="match status" value="1"/>
</dbReference>
<dbReference type="InterPro" id="IPR050807">
    <property type="entry name" value="TransReg_Diox_bact_type"/>
</dbReference>
<evidence type="ECO:0000313" key="4">
    <source>
        <dbReference type="Proteomes" id="UP000184485"/>
    </source>
</evidence>
<accession>A0A1M5M9U1</accession>
<dbReference type="SMART" id="SM00530">
    <property type="entry name" value="HTH_XRE"/>
    <property type="match status" value="1"/>
</dbReference>
<dbReference type="Gene3D" id="2.60.120.10">
    <property type="entry name" value="Jelly Rolls"/>
    <property type="match status" value="1"/>
</dbReference>
<dbReference type="PROSITE" id="PS50943">
    <property type="entry name" value="HTH_CROC1"/>
    <property type="match status" value="1"/>
</dbReference>
<dbReference type="Proteomes" id="UP000184485">
    <property type="component" value="Unassembled WGS sequence"/>
</dbReference>
<dbReference type="RefSeq" id="WP_073058034.1">
    <property type="nucleotide sequence ID" value="NZ_FQUP01000007.1"/>
</dbReference>
<evidence type="ECO:0000256" key="1">
    <source>
        <dbReference type="ARBA" id="ARBA00023125"/>
    </source>
</evidence>
<dbReference type="GO" id="GO:0003677">
    <property type="term" value="F:DNA binding"/>
    <property type="evidence" value="ECO:0007669"/>
    <property type="project" value="UniProtKB-KW"/>
</dbReference>
<dbReference type="AlphaFoldDB" id="A0A1M5M9U1"/>
<dbReference type="GO" id="GO:0005829">
    <property type="term" value="C:cytosol"/>
    <property type="evidence" value="ECO:0007669"/>
    <property type="project" value="TreeGrafter"/>
</dbReference>
<keyword evidence="4" id="KW-1185">Reference proteome</keyword>
<dbReference type="GO" id="GO:0003700">
    <property type="term" value="F:DNA-binding transcription factor activity"/>
    <property type="evidence" value="ECO:0007669"/>
    <property type="project" value="TreeGrafter"/>
</dbReference>
<dbReference type="CDD" id="cd00093">
    <property type="entry name" value="HTH_XRE"/>
    <property type="match status" value="1"/>
</dbReference>
<dbReference type="PANTHER" id="PTHR46797">
    <property type="entry name" value="HTH-TYPE TRANSCRIPTIONAL REGULATOR"/>
    <property type="match status" value="1"/>
</dbReference>
<sequence length="187" mass="20201">MNATHFDIDVGARLRDLRLKQGLSQRALAKRAGVSNATVSMVEANRISPSVSGLRQILAGIPISLGEFFAGPPGDREQVVFRADELKEIAGGPISFRQVGANLEGRALQMIHERYRPGAESGKAMLSHQGEEAGLVIRGRMLLEVAGARYELGPGDAYFFDSRQPHAFKNIGEGELELVSACTPPTF</sequence>
<name>A0A1M5M9U1_9HYPH</name>
<gene>
    <name evidence="3" type="ORF">SAMN02745157_4730</name>
</gene>
<dbReference type="InterPro" id="IPR010982">
    <property type="entry name" value="Lambda_DNA-bd_dom_sf"/>
</dbReference>
<dbReference type="EMBL" id="FQUP01000007">
    <property type="protein sequence ID" value="SHG74067.1"/>
    <property type="molecule type" value="Genomic_DNA"/>
</dbReference>
<dbReference type="InterPro" id="IPR014710">
    <property type="entry name" value="RmlC-like_jellyroll"/>
</dbReference>
<proteinExistence type="predicted"/>
<keyword evidence="1" id="KW-0238">DNA-binding</keyword>
<dbReference type="STRING" id="1122133.SAMN02745157_4730"/>
<dbReference type="PANTHER" id="PTHR46797:SF11">
    <property type="entry name" value="HTH-TYPE TRANSCRIPTIONAL REGULATOR PUUR"/>
    <property type="match status" value="1"/>
</dbReference>